<dbReference type="InterPro" id="IPR001405">
    <property type="entry name" value="UPF0758"/>
</dbReference>
<dbReference type="Gene3D" id="3.40.140.10">
    <property type="entry name" value="Cytidine Deaminase, domain 2"/>
    <property type="match status" value="1"/>
</dbReference>
<keyword evidence="10" id="KW-1185">Reference proteome</keyword>
<feature type="compositionally biased region" description="Basic and acidic residues" evidence="7">
    <location>
        <begin position="219"/>
        <end position="230"/>
    </location>
</feature>
<proteinExistence type="inferred from homology"/>
<evidence type="ECO:0000256" key="1">
    <source>
        <dbReference type="ARBA" id="ARBA00010243"/>
    </source>
</evidence>
<evidence type="ECO:0000256" key="3">
    <source>
        <dbReference type="ARBA" id="ARBA00022723"/>
    </source>
</evidence>
<dbReference type="EMBL" id="AGEL01000014">
    <property type="protein sequence ID" value="EHO15818.1"/>
    <property type="molecule type" value="Genomic_DNA"/>
</dbReference>
<evidence type="ECO:0000256" key="6">
    <source>
        <dbReference type="ARBA" id="ARBA00023049"/>
    </source>
</evidence>
<feature type="region of interest" description="Disordered" evidence="7">
    <location>
        <begin position="190"/>
        <end position="230"/>
    </location>
</feature>
<dbReference type="InterPro" id="IPR025657">
    <property type="entry name" value="RadC_JAB"/>
</dbReference>
<dbReference type="PROSITE" id="PS01302">
    <property type="entry name" value="UPF0758"/>
    <property type="match status" value="1"/>
</dbReference>
<comment type="caution">
    <text evidence="9">The sequence shown here is derived from an EMBL/GenBank/DDBJ whole genome shotgun (WGS) entry which is preliminary data.</text>
</comment>
<evidence type="ECO:0000259" key="8">
    <source>
        <dbReference type="PROSITE" id="PS50249"/>
    </source>
</evidence>
<feature type="domain" description="MPN" evidence="8">
    <location>
        <begin position="38"/>
        <end position="162"/>
    </location>
</feature>
<dbReference type="GO" id="GO:0006508">
    <property type="term" value="P:proteolysis"/>
    <property type="evidence" value="ECO:0007669"/>
    <property type="project" value="UniProtKB-KW"/>
</dbReference>
<dbReference type="Pfam" id="PF04002">
    <property type="entry name" value="RadC"/>
    <property type="match status" value="1"/>
</dbReference>
<evidence type="ECO:0000256" key="4">
    <source>
        <dbReference type="ARBA" id="ARBA00022801"/>
    </source>
</evidence>
<dbReference type="Pfam" id="PF08401">
    <property type="entry name" value="ArdcN"/>
    <property type="match status" value="1"/>
</dbReference>
<dbReference type="InterPro" id="IPR020891">
    <property type="entry name" value="UPF0758_CS"/>
</dbReference>
<evidence type="ECO:0000256" key="7">
    <source>
        <dbReference type="SAM" id="MobiDB-lite"/>
    </source>
</evidence>
<dbReference type="Gene3D" id="1.10.10.2910">
    <property type="match status" value="1"/>
</dbReference>
<keyword evidence="2" id="KW-0645">Protease</keyword>
<dbReference type="CDD" id="cd08071">
    <property type="entry name" value="MPN_DUF2466"/>
    <property type="match status" value="1"/>
</dbReference>
<keyword evidence="3" id="KW-0479">Metal-binding</keyword>
<dbReference type="GO" id="GO:0046872">
    <property type="term" value="F:metal ion binding"/>
    <property type="evidence" value="ECO:0007669"/>
    <property type="project" value="UniProtKB-KW"/>
</dbReference>
<dbReference type="GO" id="GO:0003697">
    <property type="term" value="F:single-stranded DNA binding"/>
    <property type="evidence" value="ECO:0007669"/>
    <property type="project" value="InterPro"/>
</dbReference>
<protein>
    <recommendedName>
        <fullName evidence="8">MPN domain-containing protein</fullName>
    </recommendedName>
</protein>
<dbReference type="PANTHER" id="PTHR30471">
    <property type="entry name" value="DNA REPAIR PROTEIN RADC"/>
    <property type="match status" value="1"/>
</dbReference>
<keyword evidence="6" id="KW-0482">Metalloprotease</keyword>
<evidence type="ECO:0000313" key="10">
    <source>
        <dbReference type="Proteomes" id="UP000018466"/>
    </source>
</evidence>
<dbReference type="PANTHER" id="PTHR30471:SF3">
    <property type="entry name" value="UPF0758 PROTEIN YEES-RELATED"/>
    <property type="match status" value="1"/>
</dbReference>
<dbReference type="InterPro" id="IPR013610">
    <property type="entry name" value="ArdC_N"/>
</dbReference>
<sequence length="668" mass="74637">MARKKQTDNQFSFDDYQLKQVDVRLKLMDGPSYYSQTPLQNPADAAMVMRDVMKELDREWVCVVNMDNHMKPVNFNVVSIGSINASLAPVQNILKSAMLSNCNNMMLLHNHPSGETEPSREDMQLTKRVSEAAKLMDMSVIDHLIVGGQNGDLYSIREHDPELFTGTEVDFDYIHQMEKAADRGLAENGMAYTEDGEPGPAQAGDSGIADGKASYQAKGKYDPKQAAENRKNEMKEITEKLEQGVADLFNSEKYQTFLNTMAKFPQYSYNNNLLIMLQKPDATLCQSYTGWKKMGRFVKRGEKGIRILAPTPFKIDREQNKLDEKGQAILDKDGEPVKETVQIDMTGFKMVSTFDLSQTEGEPLPILGVEELTGSVEGYAKLFEAMKEASPVPVAFEEIKGGAKGYFQTSENRIAIKEGMSEVQNVKTLIHEMAHAKLHNMTAQKARDDGGQTRSSKEVEAESVAYTVCQHYGIDTSDYSFAYVASWSEGKELPELKESLGTIQKAASELITAIDDKVQELTVGKEQVSFYVAECSEFHSLGEFEEGLTLPEAVELYRKIPPERMNGVKAIGISMKDADGFSHEWDLVRGGKLQLEEMKEFVPQMAGNPSVQKAAEEIQDLMPELRQEAVERDSTEKESVHAKLEAGKEKVATHPHRETKAKNKGQEI</sequence>
<evidence type="ECO:0000256" key="2">
    <source>
        <dbReference type="ARBA" id="ARBA00022670"/>
    </source>
</evidence>
<keyword evidence="5" id="KW-0862">Zinc</keyword>
<organism evidence="9 10">
    <name type="scientific">Stomatobaculum longum</name>
    <dbReference type="NCBI Taxonomy" id="796942"/>
    <lineage>
        <taxon>Bacteria</taxon>
        <taxon>Bacillati</taxon>
        <taxon>Bacillota</taxon>
        <taxon>Clostridia</taxon>
        <taxon>Lachnospirales</taxon>
        <taxon>Lachnospiraceae</taxon>
        <taxon>Stomatobaculum</taxon>
    </lineage>
</organism>
<evidence type="ECO:0000313" key="9">
    <source>
        <dbReference type="EMBL" id="EHO15818.1"/>
    </source>
</evidence>
<dbReference type="Proteomes" id="UP000018466">
    <property type="component" value="Unassembled WGS sequence"/>
</dbReference>
<keyword evidence="4" id="KW-0378">Hydrolase</keyword>
<dbReference type="InterPro" id="IPR037518">
    <property type="entry name" value="MPN"/>
</dbReference>
<comment type="similarity">
    <text evidence="1">Belongs to the UPF0758 family.</text>
</comment>
<name>A0AA36Y3I3_9FIRM</name>
<dbReference type="GO" id="GO:0008237">
    <property type="term" value="F:metallopeptidase activity"/>
    <property type="evidence" value="ECO:0007669"/>
    <property type="project" value="UniProtKB-KW"/>
</dbReference>
<dbReference type="GeneID" id="86941833"/>
<gene>
    <name evidence="9" type="ORF">HMPREF9623_01729</name>
</gene>
<dbReference type="RefSeq" id="WP_009533549.1">
    <property type="nucleotide sequence ID" value="NZ_JH590864.1"/>
</dbReference>
<evidence type="ECO:0000256" key="5">
    <source>
        <dbReference type="ARBA" id="ARBA00022833"/>
    </source>
</evidence>
<feature type="region of interest" description="Disordered" evidence="7">
    <location>
        <begin position="628"/>
        <end position="668"/>
    </location>
</feature>
<accession>A0AA36Y3I3</accession>
<reference evidence="9 10" key="1">
    <citation type="submission" date="2011-10" db="EMBL/GenBank/DDBJ databases">
        <title>The Genome Sequence of Lachnospiraceae bacterium ACC2.</title>
        <authorList>
            <consortium name="The Broad Institute Genome Sequencing Platform"/>
            <person name="Earl A."/>
            <person name="Ward D."/>
            <person name="Feldgarden M."/>
            <person name="Gevers D."/>
            <person name="Sizova M."/>
            <person name="Hazen A."/>
            <person name="Epstein S."/>
            <person name="Young S.K."/>
            <person name="Zeng Q."/>
            <person name="Gargeya S."/>
            <person name="Fitzgerald M."/>
            <person name="Haas B."/>
            <person name="Abouelleil A."/>
            <person name="Alvarado L."/>
            <person name="Arachchi H.M."/>
            <person name="Berlin A."/>
            <person name="Brown A."/>
            <person name="Chapman S.B."/>
            <person name="Chen Z."/>
            <person name="Dunbar C."/>
            <person name="Freedman E."/>
            <person name="Gearin G."/>
            <person name="Goldberg J."/>
            <person name="Griggs A."/>
            <person name="Gujja S."/>
            <person name="Heiman D."/>
            <person name="Howarth C."/>
            <person name="Larson L."/>
            <person name="Lui A."/>
            <person name="MacDonald P.J.P."/>
            <person name="Montmayeur A."/>
            <person name="Murphy C."/>
            <person name="Neiman D."/>
            <person name="Pearson M."/>
            <person name="Priest M."/>
            <person name="Roberts A."/>
            <person name="Saif S."/>
            <person name="Shea T."/>
            <person name="Shenoy N."/>
            <person name="Sisk P."/>
            <person name="Stolte C."/>
            <person name="Sykes S."/>
            <person name="Wortman J."/>
            <person name="Nusbaum C."/>
            <person name="Birren B."/>
        </authorList>
    </citation>
    <scope>NUCLEOTIDE SEQUENCE [LARGE SCALE GENOMIC DNA]</scope>
    <source>
        <strain evidence="9 10">ACC2</strain>
    </source>
</reference>
<dbReference type="PROSITE" id="PS50249">
    <property type="entry name" value="MPN"/>
    <property type="match status" value="1"/>
</dbReference>
<dbReference type="AlphaFoldDB" id="A0AA36Y3I3"/>